<name>A0ABD0KSP9_9CAEN</name>
<dbReference type="EMBL" id="JACVVK020000134">
    <property type="protein sequence ID" value="KAK7489820.1"/>
    <property type="molecule type" value="Genomic_DNA"/>
</dbReference>
<evidence type="ECO:0000313" key="1">
    <source>
        <dbReference type="EMBL" id="KAK7489820.1"/>
    </source>
</evidence>
<sequence>MCYFWNTRVAPNNRFKDTIWRQFVTSGHLETLQLHYAKRLKTEFRICRLPRPGLENVFSLCETRQADQCHLNERMPECPNSIFVVCFAQNWKRNFADAKLCTQSKAF</sequence>
<evidence type="ECO:0000313" key="2">
    <source>
        <dbReference type="Proteomes" id="UP001519460"/>
    </source>
</evidence>
<accession>A0ABD0KSP9</accession>
<protein>
    <submittedName>
        <fullName evidence="1">Uncharacterized protein</fullName>
    </submittedName>
</protein>
<dbReference type="Proteomes" id="UP001519460">
    <property type="component" value="Unassembled WGS sequence"/>
</dbReference>
<proteinExistence type="predicted"/>
<comment type="caution">
    <text evidence="1">The sequence shown here is derived from an EMBL/GenBank/DDBJ whole genome shotgun (WGS) entry which is preliminary data.</text>
</comment>
<dbReference type="AlphaFoldDB" id="A0ABD0KSP9"/>
<keyword evidence="2" id="KW-1185">Reference proteome</keyword>
<gene>
    <name evidence="1" type="ORF">BaRGS_00019002</name>
</gene>
<reference evidence="1 2" key="1">
    <citation type="journal article" date="2023" name="Sci. Data">
        <title>Genome assembly of the Korean intertidal mud-creeper Batillaria attramentaria.</title>
        <authorList>
            <person name="Patra A.K."/>
            <person name="Ho P.T."/>
            <person name="Jun S."/>
            <person name="Lee S.J."/>
            <person name="Kim Y."/>
            <person name="Won Y.J."/>
        </authorList>
    </citation>
    <scope>NUCLEOTIDE SEQUENCE [LARGE SCALE GENOMIC DNA]</scope>
    <source>
        <strain evidence="1">Wonlab-2016</strain>
    </source>
</reference>
<organism evidence="1 2">
    <name type="scientific">Batillaria attramentaria</name>
    <dbReference type="NCBI Taxonomy" id="370345"/>
    <lineage>
        <taxon>Eukaryota</taxon>
        <taxon>Metazoa</taxon>
        <taxon>Spiralia</taxon>
        <taxon>Lophotrochozoa</taxon>
        <taxon>Mollusca</taxon>
        <taxon>Gastropoda</taxon>
        <taxon>Caenogastropoda</taxon>
        <taxon>Sorbeoconcha</taxon>
        <taxon>Cerithioidea</taxon>
        <taxon>Batillariidae</taxon>
        <taxon>Batillaria</taxon>
    </lineage>
</organism>